<evidence type="ECO:0000256" key="1">
    <source>
        <dbReference type="ARBA" id="ARBA00022527"/>
    </source>
</evidence>
<evidence type="ECO:0000256" key="4">
    <source>
        <dbReference type="ARBA" id="ARBA00022741"/>
    </source>
</evidence>
<dbReference type="PANTHER" id="PTHR24351">
    <property type="entry name" value="RIBOSOMAL PROTEIN S6 KINASE"/>
    <property type="match status" value="1"/>
</dbReference>
<evidence type="ECO:0000259" key="9">
    <source>
        <dbReference type="PROSITE" id="PS51285"/>
    </source>
</evidence>
<evidence type="ECO:0000259" key="8">
    <source>
        <dbReference type="PROSITE" id="PS50011"/>
    </source>
</evidence>
<dbReference type="InterPro" id="IPR017441">
    <property type="entry name" value="Protein_kinase_ATP_BS"/>
</dbReference>
<sequence>MTGGLPSVNLIRKNKRIFLNKRIYKDEVDFFSIDSKGPRNGDMETVELSDETVNPGQHKVGPQDFQLLRVLGKGGYGKVFQVRKVSGDDKSQIFAMKVLKKFLPGRDLSGPRAPPLSRNYLQRFETRKCSFGHLRAPEILMRTGHGKAVDWWSLGALMYDMLTGSILKCKLNFPPYLTNEARNLIKKLLKKNPEERLGGGKDDSRPIKHLKRNSLERNDATPIKQHPFFRHINWKDLADRKIEPPFRPNISGDENVSHFDSKFTRQTPVDSPDDTILSDSANELFLGFTYVAPSVFTELLKSKSPRRQLMAGFRGPTR</sequence>
<accession>A0AA36FKU3</accession>
<dbReference type="Pfam" id="PF00433">
    <property type="entry name" value="Pkinase_C"/>
    <property type="match status" value="1"/>
</dbReference>
<keyword evidence="3" id="KW-0808">Transferase</keyword>
<dbReference type="GO" id="GO:0005524">
    <property type="term" value="F:ATP binding"/>
    <property type="evidence" value="ECO:0007669"/>
    <property type="project" value="UniProtKB-UniRule"/>
</dbReference>
<name>A0AA36FKU3_OCTVU</name>
<evidence type="ECO:0000256" key="6">
    <source>
        <dbReference type="ARBA" id="ARBA00022840"/>
    </source>
</evidence>
<dbReference type="EMBL" id="OX597841">
    <property type="protein sequence ID" value="CAI9742821.1"/>
    <property type="molecule type" value="Genomic_DNA"/>
</dbReference>
<dbReference type="PROSITE" id="PS00107">
    <property type="entry name" value="PROTEIN_KINASE_ATP"/>
    <property type="match status" value="1"/>
</dbReference>
<keyword evidence="2" id="KW-0597">Phosphoprotein</keyword>
<dbReference type="Gene3D" id="1.10.510.10">
    <property type="entry name" value="Transferase(Phosphotransferase) domain 1"/>
    <property type="match status" value="1"/>
</dbReference>
<keyword evidence="11" id="KW-1185">Reference proteome</keyword>
<organism evidence="10 11">
    <name type="scientific">Octopus vulgaris</name>
    <name type="common">Common octopus</name>
    <dbReference type="NCBI Taxonomy" id="6645"/>
    <lineage>
        <taxon>Eukaryota</taxon>
        <taxon>Metazoa</taxon>
        <taxon>Spiralia</taxon>
        <taxon>Lophotrochozoa</taxon>
        <taxon>Mollusca</taxon>
        <taxon>Cephalopoda</taxon>
        <taxon>Coleoidea</taxon>
        <taxon>Octopodiformes</taxon>
        <taxon>Octopoda</taxon>
        <taxon>Incirrata</taxon>
        <taxon>Octopodidae</taxon>
        <taxon>Octopus</taxon>
    </lineage>
</organism>
<evidence type="ECO:0000313" key="10">
    <source>
        <dbReference type="EMBL" id="CAI9742821.1"/>
    </source>
</evidence>
<keyword evidence="1" id="KW-0723">Serine/threonine-protein kinase</keyword>
<keyword evidence="5" id="KW-0418">Kinase</keyword>
<evidence type="ECO:0000256" key="2">
    <source>
        <dbReference type="ARBA" id="ARBA00022553"/>
    </source>
</evidence>
<dbReference type="SMART" id="SM00133">
    <property type="entry name" value="S_TK_X"/>
    <property type="match status" value="1"/>
</dbReference>
<dbReference type="SMART" id="SM00220">
    <property type="entry name" value="S_TKc"/>
    <property type="match status" value="1"/>
</dbReference>
<evidence type="ECO:0000256" key="5">
    <source>
        <dbReference type="ARBA" id="ARBA00022777"/>
    </source>
</evidence>
<dbReference type="InterPro" id="IPR011009">
    <property type="entry name" value="Kinase-like_dom_sf"/>
</dbReference>
<keyword evidence="4 7" id="KW-0547">Nucleotide-binding</keyword>
<feature type="binding site" evidence="7">
    <location>
        <position position="97"/>
    </location>
    <ligand>
        <name>ATP</name>
        <dbReference type="ChEBI" id="CHEBI:30616"/>
    </ligand>
</feature>
<evidence type="ECO:0000256" key="7">
    <source>
        <dbReference type="PROSITE-ProRule" id="PRU10141"/>
    </source>
</evidence>
<dbReference type="PROSITE" id="PS51285">
    <property type="entry name" value="AGC_KINASE_CTER"/>
    <property type="match status" value="1"/>
</dbReference>
<dbReference type="PROSITE" id="PS50011">
    <property type="entry name" value="PROTEIN_KINASE_DOM"/>
    <property type="match status" value="1"/>
</dbReference>
<dbReference type="AlphaFoldDB" id="A0AA36FKU3"/>
<evidence type="ECO:0000313" key="11">
    <source>
        <dbReference type="Proteomes" id="UP001162480"/>
    </source>
</evidence>
<dbReference type="Gene3D" id="3.30.200.20">
    <property type="entry name" value="Phosphorylase Kinase, domain 1"/>
    <property type="match status" value="2"/>
</dbReference>
<proteinExistence type="predicted"/>
<evidence type="ECO:0000256" key="3">
    <source>
        <dbReference type="ARBA" id="ARBA00022679"/>
    </source>
</evidence>
<protein>
    <submittedName>
        <fullName evidence="10">S6 kinase beta-1-like</fullName>
    </submittedName>
</protein>
<dbReference type="InterPro" id="IPR000961">
    <property type="entry name" value="AGC-kinase_C"/>
</dbReference>
<dbReference type="Proteomes" id="UP001162480">
    <property type="component" value="Chromosome 28"/>
</dbReference>
<dbReference type="InterPro" id="IPR000719">
    <property type="entry name" value="Prot_kinase_dom"/>
</dbReference>
<dbReference type="GO" id="GO:0004674">
    <property type="term" value="F:protein serine/threonine kinase activity"/>
    <property type="evidence" value="ECO:0007669"/>
    <property type="project" value="UniProtKB-KW"/>
</dbReference>
<dbReference type="Pfam" id="PF00069">
    <property type="entry name" value="Pkinase"/>
    <property type="match status" value="1"/>
</dbReference>
<dbReference type="SUPFAM" id="SSF56112">
    <property type="entry name" value="Protein kinase-like (PK-like)"/>
    <property type="match status" value="2"/>
</dbReference>
<feature type="domain" description="Protein kinase" evidence="8">
    <location>
        <begin position="1"/>
        <end position="229"/>
    </location>
</feature>
<gene>
    <name evidence="10" type="ORF">OCTVUL_1B024664</name>
</gene>
<dbReference type="InterPro" id="IPR017892">
    <property type="entry name" value="Pkinase_C"/>
</dbReference>
<keyword evidence="6 7" id="KW-0067">ATP-binding</keyword>
<feature type="domain" description="AGC-kinase C-terminal" evidence="9">
    <location>
        <begin position="230"/>
        <end position="300"/>
    </location>
</feature>
<reference evidence="10" key="1">
    <citation type="submission" date="2023-08" db="EMBL/GenBank/DDBJ databases">
        <authorList>
            <person name="Alioto T."/>
            <person name="Alioto T."/>
            <person name="Gomez Garrido J."/>
        </authorList>
    </citation>
    <scope>NUCLEOTIDE SEQUENCE</scope>
</reference>